<feature type="non-terminal residue" evidence="1">
    <location>
        <position position="1"/>
    </location>
</feature>
<proteinExistence type="predicted"/>
<dbReference type="EMBL" id="LJCR01001130">
    <property type="protein sequence ID" value="KPV50975.1"/>
    <property type="molecule type" value="Genomic_DNA"/>
</dbReference>
<evidence type="ECO:0000313" key="2">
    <source>
        <dbReference type="Proteomes" id="UP000050509"/>
    </source>
</evidence>
<gene>
    <name evidence="1" type="ORF">SE17_23850</name>
</gene>
<sequence length="224" mass="25738">FREIVRQLAALHVDFTAFQKNETARMAGDFPSIRAFMDFKYASFEGASHMRIQGVNVERAERVAISAAITKLTDEQDNIAQEASVSAFFADLARHCAAAPAVIMLDAYDRCAPSLQRWLLEHFLEALCFDRDQRPSQLVVVLAGRELPVFTHYLPPQECENMLRSVQQMSTWERRHVEECLRVHGFEYTPEIIDRFYWFVQQGLPPSQVVQAIESMQMAQRGRP</sequence>
<dbReference type="AlphaFoldDB" id="A0A0P9H9T3"/>
<keyword evidence="2" id="KW-1185">Reference proteome</keyword>
<organism evidence="1 2">
    <name type="scientific">Kouleothrix aurantiaca</name>
    <dbReference type="NCBI Taxonomy" id="186479"/>
    <lineage>
        <taxon>Bacteria</taxon>
        <taxon>Bacillati</taxon>
        <taxon>Chloroflexota</taxon>
        <taxon>Chloroflexia</taxon>
        <taxon>Chloroflexales</taxon>
        <taxon>Roseiflexineae</taxon>
        <taxon>Roseiflexaceae</taxon>
        <taxon>Kouleothrix</taxon>
    </lineage>
</organism>
<name>A0A0P9H9T3_9CHLR</name>
<dbReference type="Proteomes" id="UP000050509">
    <property type="component" value="Unassembled WGS sequence"/>
</dbReference>
<evidence type="ECO:0000313" key="1">
    <source>
        <dbReference type="EMBL" id="KPV50975.1"/>
    </source>
</evidence>
<reference evidence="1 2" key="1">
    <citation type="submission" date="2015-09" db="EMBL/GenBank/DDBJ databases">
        <title>Draft genome sequence of Kouleothrix aurantiaca JCM 19913.</title>
        <authorList>
            <person name="Hemp J."/>
        </authorList>
    </citation>
    <scope>NUCLEOTIDE SEQUENCE [LARGE SCALE GENOMIC DNA]</scope>
    <source>
        <strain evidence="1 2">COM-B</strain>
    </source>
</reference>
<accession>A0A0P9H9T3</accession>
<evidence type="ECO:0008006" key="3">
    <source>
        <dbReference type="Google" id="ProtNLM"/>
    </source>
</evidence>
<protein>
    <recommendedName>
        <fullName evidence="3">AAA family ATPase</fullName>
    </recommendedName>
</protein>
<comment type="caution">
    <text evidence="1">The sequence shown here is derived from an EMBL/GenBank/DDBJ whole genome shotgun (WGS) entry which is preliminary data.</text>
</comment>